<feature type="transmembrane region" description="Helical" evidence="2">
    <location>
        <begin position="94"/>
        <end position="111"/>
    </location>
</feature>
<feature type="region of interest" description="Disordered" evidence="1">
    <location>
        <begin position="1"/>
        <end position="44"/>
    </location>
</feature>
<dbReference type="PANTHER" id="PTHR41795">
    <property type="entry name" value="EXOPOLYSACCHARIDE SYNTHESIS PROTEIN"/>
    <property type="match status" value="1"/>
</dbReference>
<gene>
    <name evidence="3" type="ORF">GL284_02375</name>
</gene>
<evidence type="ECO:0000313" key="3">
    <source>
        <dbReference type="EMBL" id="MTH63111.1"/>
    </source>
</evidence>
<evidence type="ECO:0000313" key="4">
    <source>
        <dbReference type="Proteomes" id="UP000478740"/>
    </source>
</evidence>
<dbReference type="AlphaFoldDB" id="A0A6L6IU20"/>
<keyword evidence="4" id="KW-1185">Reference proteome</keyword>
<dbReference type="InterPro" id="IPR010331">
    <property type="entry name" value="ExoD"/>
</dbReference>
<keyword evidence="2" id="KW-1133">Transmembrane helix</keyword>
<feature type="compositionally biased region" description="Basic and acidic residues" evidence="1">
    <location>
        <begin position="1"/>
        <end position="19"/>
    </location>
</feature>
<accession>A0A6L6IU20</accession>
<keyword evidence="2" id="KW-0472">Membrane</keyword>
<evidence type="ECO:0000256" key="2">
    <source>
        <dbReference type="SAM" id="Phobius"/>
    </source>
</evidence>
<dbReference type="Proteomes" id="UP000478740">
    <property type="component" value="Unassembled WGS sequence"/>
</dbReference>
<proteinExistence type="predicted"/>
<keyword evidence="2" id="KW-0812">Transmembrane</keyword>
<dbReference type="EMBL" id="WMII01000002">
    <property type="protein sequence ID" value="MTH63111.1"/>
    <property type="molecule type" value="Genomic_DNA"/>
</dbReference>
<evidence type="ECO:0000256" key="1">
    <source>
        <dbReference type="SAM" id="MobiDB-lite"/>
    </source>
</evidence>
<reference evidence="3 4" key="1">
    <citation type="submission" date="2019-11" db="EMBL/GenBank/DDBJ databases">
        <authorList>
            <person name="Dong K."/>
        </authorList>
    </citation>
    <scope>NUCLEOTIDE SEQUENCE [LARGE SCALE GENOMIC DNA]</scope>
    <source>
        <strain evidence="3 4">DK608</strain>
    </source>
</reference>
<dbReference type="Pfam" id="PF06055">
    <property type="entry name" value="ExoD"/>
    <property type="match status" value="1"/>
</dbReference>
<feature type="transmembrane region" description="Helical" evidence="2">
    <location>
        <begin position="204"/>
        <end position="228"/>
    </location>
</feature>
<feature type="transmembrane region" description="Helical" evidence="2">
    <location>
        <begin position="168"/>
        <end position="198"/>
    </location>
</feature>
<sequence>MIDDSSDKPEPPRRCEPGKVDPVIPIGDEPQPEPGRPRRQARTRLSRRLRQLADDPSRDRIAIADLLLLMPGQALAALILIFAAPNVVPGPPGLSAILGLPMVYLTFQLMLGRRPWLPPVIAGRSFARSDFAAMVQRIAPLLARLEKLLRPRLPALVSWNAERIVGSFCFLLSIIILLPVPLGNMLPALAISLMMLGLLERDGLWVGIGFALGIGSLFIVAGVVYALIKGVFFLFARVFD</sequence>
<protein>
    <submittedName>
        <fullName evidence="3">Exopolysaccharide biosynthesis protein</fullName>
    </submittedName>
</protein>
<dbReference type="PANTHER" id="PTHR41795:SF1">
    <property type="entry name" value="EXOPOLYSACCHARIDE SYNTHESIS PROTEIN"/>
    <property type="match status" value="1"/>
</dbReference>
<organism evidence="3 4">
    <name type="scientific">Paracoccus shanxieyensis</name>
    <dbReference type="NCBI Taxonomy" id="2675752"/>
    <lineage>
        <taxon>Bacteria</taxon>
        <taxon>Pseudomonadati</taxon>
        <taxon>Pseudomonadota</taxon>
        <taxon>Alphaproteobacteria</taxon>
        <taxon>Rhodobacterales</taxon>
        <taxon>Paracoccaceae</taxon>
        <taxon>Paracoccus</taxon>
    </lineage>
</organism>
<name>A0A6L6IU20_9RHOB</name>
<dbReference type="PIRSF" id="PIRSF033239">
    <property type="entry name" value="ExoD"/>
    <property type="match status" value="1"/>
</dbReference>
<comment type="caution">
    <text evidence="3">The sequence shown here is derived from an EMBL/GenBank/DDBJ whole genome shotgun (WGS) entry which is preliminary data.</text>
</comment>
<feature type="transmembrane region" description="Helical" evidence="2">
    <location>
        <begin position="66"/>
        <end position="88"/>
    </location>
</feature>